<accession>K0EQS6</accession>
<gene>
    <name evidence="1" type="ORF">O3I_009605</name>
</gene>
<name>K0EQS6_NOCB7</name>
<dbReference type="RefSeq" id="WP_014982737.1">
    <property type="nucleotide sequence ID" value="NC_018681.1"/>
</dbReference>
<dbReference type="HOGENOM" id="CLU_1516372_0_0_11"/>
<organism evidence="1 2">
    <name type="scientific">Nocardia brasiliensis (strain ATCC 700358 / HUJEG-1)</name>
    <dbReference type="NCBI Taxonomy" id="1133849"/>
    <lineage>
        <taxon>Bacteria</taxon>
        <taxon>Bacillati</taxon>
        <taxon>Actinomycetota</taxon>
        <taxon>Actinomycetes</taxon>
        <taxon>Mycobacteriales</taxon>
        <taxon>Nocardiaceae</taxon>
        <taxon>Nocardia</taxon>
    </lineage>
</organism>
<dbReference type="EMBL" id="CP003876">
    <property type="protein sequence ID" value="AFT99881.1"/>
    <property type="molecule type" value="Genomic_DNA"/>
</dbReference>
<proteinExistence type="predicted"/>
<protein>
    <submittedName>
        <fullName evidence="1">Uncharacterized protein</fullName>
    </submittedName>
</protein>
<dbReference type="STRING" id="1133849.O3I_009605"/>
<dbReference type="KEGG" id="nbr:O3I_009605"/>
<dbReference type="AlphaFoldDB" id="K0EQS6"/>
<reference evidence="1 2" key="1">
    <citation type="journal article" date="2012" name="J. Bacteriol.">
        <title>Complete genome sequence of Nocardia brasiliensis HUJEG-1.</title>
        <authorList>
            <person name="Vera-Cabrera L."/>
            <person name="Ortiz-Lopez R."/>
            <person name="Elizondo-Gonzalez R."/>
            <person name="Perez-Maya A.A."/>
            <person name="Ocampo-Candiani J."/>
        </authorList>
    </citation>
    <scope>NUCLEOTIDE SEQUENCE [LARGE SCALE GENOMIC DNA]</scope>
    <source>
        <strain evidence="2">ATCC 700358</strain>
    </source>
</reference>
<dbReference type="eggNOG" id="ENOG5031EXV">
    <property type="taxonomic scope" value="Bacteria"/>
</dbReference>
<dbReference type="Proteomes" id="UP000006304">
    <property type="component" value="Chromosome"/>
</dbReference>
<evidence type="ECO:0000313" key="1">
    <source>
        <dbReference type="EMBL" id="AFT99881.1"/>
    </source>
</evidence>
<evidence type="ECO:0000313" key="2">
    <source>
        <dbReference type="Proteomes" id="UP000006304"/>
    </source>
</evidence>
<keyword evidence="2" id="KW-1185">Reference proteome</keyword>
<sequence length="177" mass="20534">MLEPIRTREQAEKYLAQIYKNHRQYQVLQFEFGWAASPILTNSEIAAGQGLGLTRLVIDSSTGLVFDYPSWPMRKVMDDYSEAKRTGRPPRARQVYPPLWLVEVDWLQEDPTEIQYMVFATTETQPVVHHQLIIDKRTLHYRTNASAIHPVCTRAAAWACANRSPDGIWPQRTKFEF</sequence>